<dbReference type="PROSITE" id="PS00018">
    <property type="entry name" value="EF_HAND_1"/>
    <property type="match status" value="2"/>
</dbReference>
<dbReference type="SMART" id="SM00054">
    <property type="entry name" value="EFh"/>
    <property type="match status" value="2"/>
</dbReference>
<dbReference type="EMBL" id="RSCE01000006">
    <property type="protein sequence ID" value="RSH81648.1"/>
    <property type="molecule type" value="Genomic_DNA"/>
</dbReference>
<feature type="region of interest" description="Disordered" evidence="9">
    <location>
        <begin position="43"/>
        <end position="76"/>
    </location>
</feature>
<dbReference type="Pfam" id="PF22366">
    <property type="entry name" value="NDH2_C"/>
    <property type="match status" value="1"/>
</dbReference>
<evidence type="ECO:0000256" key="7">
    <source>
        <dbReference type="ARBA" id="ARBA00023002"/>
    </source>
</evidence>
<protein>
    <recommendedName>
        <fullName evidence="10">EF-hand domain-containing protein</fullName>
    </recommendedName>
</protein>
<proteinExistence type="inferred from homology"/>
<feature type="compositionally biased region" description="Polar residues" evidence="9">
    <location>
        <begin position="55"/>
        <end position="76"/>
    </location>
</feature>
<keyword evidence="3" id="KW-0285">Flavoprotein</keyword>
<evidence type="ECO:0000313" key="11">
    <source>
        <dbReference type="EMBL" id="RSH81648.1"/>
    </source>
</evidence>
<keyword evidence="4" id="KW-0274">FAD</keyword>
<dbReference type="AlphaFoldDB" id="A0A427XS74"/>
<sequence length="736" mass="81311">MLSRTTIGALGLARTGVLAGRLGTAAIASPALYLAAASRGFASTSSTSSRLPPTVFQSRRPTPNSNDTNNSKSPSVILSQTRNKWSYAENGFLNPVWAKNHPWIAGCSRLAISFTLGLTILLGAILLHDMSTYNERHVDRVPCNPLSLHPRKGGPKNLPIIEENLDDAEDDEKKAMSGKPRLVIVGGGWGAVAVLKTLPTSYYNVTVIAPENYFVFTPLLPSACVGTVEPRSLVEPLRRLIARVRGHYLHGSAVDIDMANRLVEVEIPSQTGGEATRAYVPYDKVVVAVGSRSNDHGVKGLDNCYQLKRIPDAQAIRRKIMSNLEAATLPTTTPEERKVLLSFVVCGGGPTGVEFAAELSDMLNEDVLDFYPKTLKNEVTVSIVQSRDHILNTYSEKISNYAEQRFGRTDVKVITNARVAEVTPNSVILTIKNDDGKTETKEIPSGFTLWSTGIAMQPFTQRMTEQLPNQFHSKAVQVDAHLRVEGSPKGTVYAIGDASTIHLDILNNLLVLWEKFDANKDDKLDRDEWQLLAKHLKKKFPLAETSLEEIGDIFKKYDKDNDGNLSLNEVAEMFLGITKNLTTLPATAQVASQQGEYLGHMFSKLANEYETLKANGIENVDDEAYYSPFKYHHLGSLAYIGNSAVFDYYGYSIAGGLLGMYAWRSVYWGEQTSWRTRFMLMLDWIKRGIFGRDLSKVRALLPNLSTRARFADSLLLSSNMPGPRALFCLVSKEPID</sequence>
<dbReference type="RefSeq" id="XP_028476103.1">
    <property type="nucleotide sequence ID" value="XM_028623170.1"/>
</dbReference>
<comment type="subcellular location">
    <subcellularLocation>
        <location evidence="1">Mitochondrion inner membrane</location>
        <topology evidence="1">Peripheral membrane protein</topology>
        <orientation evidence="1">Intermembrane side</orientation>
    </subcellularLocation>
</comment>
<reference evidence="11 12" key="1">
    <citation type="submission" date="2018-11" db="EMBL/GenBank/DDBJ databases">
        <title>Genome sequence of Apiotrichum porosum DSM 27194.</title>
        <authorList>
            <person name="Aliyu H."/>
            <person name="Gorte O."/>
            <person name="Ochsenreither K."/>
        </authorList>
    </citation>
    <scope>NUCLEOTIDE SEQUENCE [LARGE SCALE GENOMIC DNA]</scope>
    <source>
        <strain evidence="11 12">DSM 27194</strain>
    </source>
</reference>
<dbReference type="InterPro" id="IPR045024">
    <property type="entry name" value="NDH-2"/>
</dbReference>
<accession>A0A427XS74</accession>
<dbReference type="InterPro" id="IPR023753">
    <property type="entry name" value="FAD/NAD-binding_dom"/>
</dbReference>
<dbReference type="Proteomes" id="UP000279236">
    <property type="component" value="Unassembled WGS sequence"/>
</dbReference>
<name>A0A427XS74_9TREE</name>
<evidence type="ECO:0000256" key="4">
    <source>
        <dbReference type="ARBA" id="ARBA00022827"/>
    </source>
</evidence>
<dbReference type="CDD" id="cd00051">
    <property type="entry name" value="EFh"/>
    <property type="match status" value="1"/>
</dbReference>
<comment type="similarity">
    <text evidence="2">Belongs to the NADH dehydrogenase family.</text>
</comment>
<dbReference type="OrthoDB" id="5376590at2759"/>
<organism evidence="11 12">
    <name type="scientific">Apiotrichum porosum</name>
    <dbReference type="NCBI Taxonomy" id="105984"/>
    <lineage>
        <taxon>Eukaryota</taxon>
        <taxon>Fungi</taxon>
        <taxon>Dikarya</taxon>
        <taxon>Basidiomycota</taxon>
        <taxon>Agaricomycotina</taxon>
        <taxon>Tremellomycetes</taxon>
        <taxon>Trichosporonales</taxon>
        <taxon>Trichosporonaceae</taxon>
        <taxon>Apiotrichum</taxon>
    </lineage>
</organism>
<evidence type="ECO:0000313" key="12">
    <source>
        <dbReference type="Proteomes" id="UP000279236"/>
    </source>
</evidence>
<keyword evidence="5" id="KW-0106">Calcium</keyword>
<feature type="domain" description="EF-hand" evidence="10">
    <location>
        <begin position="504"/>
        <end position="539"/>
    </location>
</feature>
<evidence type="ECO:0000256" key="5">
    <source>
        <dbReference type="ARBA" id="ARBA00022837"/>
    </source>
</evidence>
<evidence type="ECO:0000256" key="8">
    <source>
        <dbReference type="ARBA" id="ARBA00023027"/>
    </source>
</evidence>
<evidence type="ECO:0000256" key="6">
    <source>
        <dbReference type="ARBA" id="ARBA00022946"/>
    </source>
</evidence>
<dbReference type="InterPro" id="IPR002048">
    <property type="entry name" value="EF_hand_dom"/>
</dbReference>
<evidence type="ECO:0000259" key="10">
    <source>
        <dbReference type="PROSITE" id="PS50222"/>
    </source>
</evidence>
<evidence type="ECO:0000256" key="9">
    <source>
        <dbReference type="SAM" id="MobiDB-lite"/>
    </source>
</evidence>
<dbReference type="PRINTS" id="PR00368">
    <property type="entry name" value="FADPNR"/>
</dbReference>
<dbReference type="Pfam" id="PF13499">
    <property type="entry name" value="EF-hand_7"/>
    <property type="match status" value="1"/>
</dbReference>
<dbReference type="SUPFAM" id="SSF51905">
    <property type="entry name" value="FAD/NAD(P)-binding domain"/>
    <property type="match status" value="2"/>
</dbReference>
<dbReference type="PROSITE" id="PS50222">
    <property type="entry name" value="EF_HAND_2"/>
    <property type="match status" value="2"/>
</dbReference>
<dbReference type="InterPro" id="IPR018247">
    <property type="entry name" value="EF_Hand_1_Ca_BS"/>
</dbReference>
<dbReference type="GeneID" id="39592371"/>
<comment type="caution">
    <text evidence="11">The sequence shown here is derived from an EMBL/GenBank/DDBJ whole genome shotgun (WGS) entry which is preliminary data.</text>
</comment>
<dbReference type="Pfam" id="PF07992">
    <property type="entry name" value="Pyr_redox_2"/>
    <property type="match status" value="1"/>
</dbReference>
<gene>
    <name evidence="11" type="ORF">EHS24_007828</name>
</gene>
<dbReference type="PANTHER" id="PTHR43706:SF50">
    <property type="entry name" value="NADH DEHYDROGENASE (UBIQUINONE)-RELATED"/>
    <property type="match status" value="1"/>
</dbReference>
<dbReference type="Gene3D" id="3.50.50.100">
    <property type="match status" value="2"/>
</dbReference>
<dbReference type="SUPFAM" id="SSF47473">
    <property type="entry name" value="EF-hand"/>
    <property type="match status" value="1"/>
</dbReference>
<keyword evidence="6" id="KW-0809">Transit peptide</keyword>
<keyword evidence="8" id="KW-0520">NAD</keyword>
<dbReference type="PANTHER" id="PTHR43706">
    <property type="entry name" value="NADH DEHYDROGENASE"/>
    <property type="match status" value="1"/>
</dbReference>
<keyword evidence="7" id="KW-0560">Oxidoreductase</keyword>
<feature type="domain" description="EF-hand" evidence="10">
    <location>
        <begin position="545"/>
        <end position="580"/>
    </location>
</feature>
<dbReference type="InterPro" id="IPR036188">
    <property type="entry name" value="FAD/NAD-bd_sf"/>
</dbReference>
<dbReference type="InterPro" id="IPR011992">
    <property type="entry name" value="EF-hand-dom_pair"/>
</dbReference>
<dbReference type="GO" id="GO:0005743">
    <property type="term" value="C:mitochondrial inner membrane"/>
    <property type="evidence" value="ECO:0007669"/>
    <property type="project" value="UniProtKB-SubCell"/>
</dbReference>
<evidence type="ECO:0000256" key="3">
    <source>
        <dbReference type="ARBA" id="ARBA00022630"/>
    </source>
</evidence>
<evidence type="ECO:0000256" key="2">
    <source>
        <dbReference type="ARBA" id="ARBA00005272"/>
    </source>
</evidence>
<dbReference type="STRING" id="105984.A0A427XS74"/>
<keyword evidence="12" id="KW-1185">Reference proteome</keyword>
<dbReference type="InterPro" id="IPR054585">
    <property type="entry name" value="NDH2-like_C"/>
</dbReference>
<evidence type="ECO:0000256" key="1">
    <source>
        <dbReference type="ARBA" id="ARBA00004137"/>
    </source>
</evidence>
<dbReference type="GO" id="GO:0005509">
    <property type="term" value="F:calcium ion binding"/>
    <property type="evidence" value="ECO:0007669"/>
    <property type="project" value="InterPro"/>
</dbReference>
<dbReference type="GO" id="GO:0003954">
    <property type="term" value="F:NADH dehydrogenase activity"/>
    <property type="evidence" value="ECO:0007669"/>
    <property type="project" value="InterPro"/>
</dbReference>